<feature type="compositionally biased region" description="Basic residues" evidence="1">
    <location>
        <begin position="209"/>
        <end position="221"/>
    </location>
</feature>
<feature type="compositionally biased region" description="Low complexity" evidence="1">
    <location>
        <begin position="136"/>
        <end position="157"/>
    </location>
</feature>
<dbReference type="EMBL" id="CADCUM010000034">
    <property type="protein sequence ID" value="CAA9372121.1"/>
    <property type="molecule type" value="Genomic_DNA"/>
</dbReference>
<proteinExistence type="predicted"/>
<feature type="compositionally biased region" description="Basic and acidic residues" evidence="1">
    <location>
        <begin position="97"/>
        <end position="108"/>
    </location>
</feature>
<feature type="compositionally biased region" description="Low complexity" evidence="1">
    <location>
        <begin position="197"/>
        <end position="208"/>
    </location>
</feature>
<organism evidence="2">
    <name type="scientific">uncultured Nocardioides sp</name>
    <dbReference type="NCBI Taxonomy" id="198441"/>
    <lineage>
        <taxon>Bacteria</taxon>
        <taxon>Bacillati</taxon>
        <taxon>Actinomycetota</taxon>
        <taxon>Actinomycetes</taxon>
        <taxon>Propionibacteriales</taxon>
        <taxon>Nocardioidaceae</taxon>
        <taxon>Nocardioides</taxon>
        <taxon>environmental samples</taxon>
    </lineage>
</organism>
<protein>
    <submittedName>
        <fullName evidence="2">ErfK/YbiS/YcfS/YnhG</fullName>
    </submittedName>
</protein>
<name>A0A6J4N229_9ACTN</name>
<feature type="compositionally biased region" description="Low complexity" evidence="1">
    <location>
        <begin position="249"/>
        <end position="258"/>
    </location>
</feature>
<reference evidence="2" key="1">
    <citation type="submission" date="2020-02" db="EMBL/GenBank/DDBJ databases">
        <authorList>
            <person name="Meier V. D."/>
        </authorList>
    </citation>
    <scope>NUCLEOTIDE SEQUENCE</scope>
    <source>
        <strain evidence="2">AVDCRST_MAG32</strain>
    </source>
</reference>
<feature type="region of interest" description="Disordered" evidence="1">
    <location>
        <begin position="1"/>
        <end position="268"/>
    </location>
</feature>
<sequence length="268" mass="29434">VGRANASQRARHAARDAVPRGARRARSRPRVGPHLVQRVRREQALRWRRPGHARGLDHEGEAPSRPPGHRAAPGHRGRRRPPAPHAPGARRARAWRLRQDHADADGRHVAAGGRPARGVDAGAAPVPSQRLDRMAADGAARGAADAVPRAGARRLPPARSPPRRRPGGDVERRRGRARDADPGGTHLPARVDRRPRAALLPADPAPRLAQRHPRQLRRRPGDRRAPRLAGRLGVRSRRQPRLRPRAGRGPRTAPPGAARHPRHRRSVL</sequence>
<feature type="compositionally biased region" description="Basic and acidic residues" evidence="1">
    <location>
        <begin position="166"/>
        <end position="181"/>
    </location>
</feature>
<gene>
    <name evidence="2" type="ORF">AVDCRST_MAG32-796</name>
</gene>
<feature type="non-terminal residue" evidence="2">
    <location>
        <position position="268"/>
    </location>
</feature>
<accession>A0A6J4N229</accession>
<feature type="compositionally biased region" description="Basic residues" evidence="1">
    <location>
        <begin position="259"/>
        <end position="268"/>
    </location>
</feature>
<evidence type="ECO:0000313" key="2">
    <source>
        <dbReference type="EMBL" id="CAA9372121.1"/>
    </source>
</evidence>
<evidence type="ECO:0000256" key="1">
    <source>
        <dbReference type="SAM" id="MobiDB-lite"/>
    </source>
</evidence>
<feature type="compositionally biased region" description="Basic residues" evidence="1">
    <location>
        <begin position="234"/>
        <end position="248"/>
    </location>
</feature>
<feature type="non-terminal residue" evidence="2">
    <location>
        <position position="1"/>
    </location>
</feature>
<dbReference type="AlphaFoldDB" id="A0A6J4N229"/>
<feature type="compositionally biased region" description="Basic residues" evidence="1">
    <location>
        <begin position="72"/>
        <end position="96"/>
    </location>
</feature>
<feature type="compositionally biased region" description="Basic residues" evidence="1">
    <location>
        <begin position="21"/>
        <end position="31"/>
    </location>
</feature>